<name>I0V5C7_9PSEU</name>
<evidence type="ECO:0000256" key="1">
    <source>
        <dbReference type="ARBA" id="ARBA00023015"/>
    </source>
</evidence>
<proteinExistence type="predicted"/>
<dbReference type="EMBL" id="JH636049">
    <property type="protein sequence ID" value="EID55330.1"/>
    <property type="molecule type" value="Genomic_DNA"/>
</dbReference>
<dbReference type="HOGENOM" id="CLU_055812_0_0_11"/>
<dbReference type="Gene3D" id="1.10.10.60">
    <property type="entry name" value="Homeodomain-like"/>
    <property type="match status" value="2"/>
</dbReference>
<feature type="domain" description="HTH tetR-type" evidence="5">
    <location>
        <begin position="12"/>
        <end position="72"/>
    </location>
</feature>
<dbReference type="GO" id="GO:0000976">
    <property type="term" value="F:transcription cis-regulatory region binding"/>
    <property type="evidence" value="ECO:0007669"/>
    <property type="project" value="TreeGrafter"/>
</dbReference>
<dbReference type="PROSITE" id="PS50977">
    <property type="entry name" value="HTH_TETR_2"/>
    <property type="match status" value="2"/>
</dbReference>
<dbReference type="GO" id="GO:0003700">
    <property type="term" value="F:DNA-binding transcription factor activity"/>
    <property type="evidence" value="ECO:0007669"/>
    <property type="project" value="TreeGrafter"/>
</dbReference>
<keyword evidence="1" id="KW-0805">Transcription regulation</keyword>
<evidence type="ECO:0000256" key="4">
    <source>
        <dbReference type="PROSITE-ProRule" id="PRU00335"/>
    </source>
</evidence>
<evidence type="ECO:0000313" key="6">
    <source>
        <dbReference type="EMBL" id="EID55330.1"/>
    </source>
</evidence>
<keyword evidence="2 4" id="KW-0238">DNA-binding</keyword>
<sequence length="400" mass="44346">MDDGNGRNRRPRDRRAQLASVASELFRQRGYHGVGINDIAAAAGVTGPALYRHFADKQAILAHVLLTGLSDMEEATEAALDESRTESYERIRELLTGLAARSVERRDTAALWRWEGRHLDAEAQQQIRRRSTAMLAQWATVLLRKRPGLSGEDAELLCWATLSVFGSVSVHHTTLAKRRFTDLLTTLALRVLHADLPEPGERPTEPSAPALTFGRPSRREQLLTEAAELFRRRGFTDVSMEDIGKAAGIAGPSVYRHFPSKAALLAAIGRRAGDRLMFAADQALRASAPADEREALRRLAGSYVRTLTGPPELLVAFSADHVHIDEKDRPELLRIQRDYVAQWVRLLEAVHPGMDSREAKITVHAALTIANDLTRTRRVASRPNLVAELTTLLHAVLDID</sequence>
<dbReference type="Pfam" id="PF00440">
    <property type="entry name" value="TetR_N"/>
    <property type="match status" value="2"/>
</dbReference>
<feature type="DNA-binding region" description="H-T-H motif" evidence="4">
    <location>
        <begin position="35"/>
        <end position="54"/>
    </location>
</feature>
<evidence type="ECO:0000313" key="7">
    <source>
        <dbReference type="Proteomes" id="UP000004691"/>
    </source>
</evidence>
<feature type="domain" description="HTH tetR-type" evidence="5">
    <location>
        <begin position="216"/>
        <end position="276"/>
    </location>
</feature>
<dbReference type="Proteomes" id="UP000004691">
    <property type="component" value="Unassembled WGS sequence"/>
</dbReference>
<evidence type="ECO:0000256" key="3">
    <source>
        <dbReference type="ARBA" id="ARBA00023163"/>
    </source>
</evidence>
<reference evidence="6 7" key="1">
    <citation type="submission" date="2012-01" db="EMBL/GenBank/DDBJ databases">
        <title>Improved High-Quality Draft sequence of Saccharomonospora xinjiangensis XJ-54.</title>
        <authorList>
            <consortium name="US DOE Joint Genome Institute"/>
            <person name="Lucas S."/>
            <person name="Han J."/>
            <person name="Lapidus A."/>
            <person name="Cheng J.-F."/>
            <person name="Goodwin L."/>
            <person name="Pitluck S."/>
            <person name="Peters L."/>
            <person name="Mikhailova N."/>
            <person name="Teshima H."/>
            <person name="Detter J.C."/>
            <person name="Han C."/>
            <person name="Tapia R."/>
            <person name="Land M."/>
            <person name="Hauser L."/>
            <person name="Kyrpides N."/>
            <person name="Ivanova N."/>
            <person name="Pagani I."/>
            <person name="Brambilla E.-M."/>
            <person name="Klenk H.-P."/>
            <person name="Woyke T."/>
        </authorList>
    </citation>
    <scope>NUCLEOTIDE SEQUENCE [LARGE SCALE GENOMIC DNA]</scope>
    <source>
        <strain evidence="6 7">XJ-54</strain>
    </source>
</reference>
<dbReference type="GO" id="GO:0045892">
    <property type="term" value="P:negative regulation of DNA-templated transcription"/>
    <property type="evidence" value="ECO:0007669"/>
    <property type="project" value="UniProtKB-ARBA"/>
</dbReference>
<dbReference type="SUPFAM" id="SSF46689">
    <property type="entry name" value="Homeodomain-like"/>
    <property type="match status" value="2"/>
</dbReference>
<dbReference type="PROSITE" id="PS01081">
    <property type="entry name" value="HTH_TETR_1"/>
    <property type="match status" value="1"/>
</dbReference>
<dbReference type="RefSeq" id="WP_006239486.1">
    <property type="nucleotide sequence ID" value="NZ_JH636049.1"/>
</dbReference>
<dbReference type="InterPro" id="IPR023772">
    <property type="entry name" value="DNA-bd_HTH_TetR-type_CS"/>
</dbReference>
<dbReference type="STRING" id="882086.SacxiDRAFT_3121"/>
<dbReference type="eggNOG" id="COG1309">
    <property type="taxonomic scope" value="Bacteria"/>
</dbReference>
<keyword evidence="7" id="KW-1185">Reference proteome</keyword>
<dbReference type="AlphaFoldDB" id="I0V5C7"/>
<dbReference type="PANTHER" id="PTHR30055">
    <property type="entry name" value="HTH-TYPE TRANSCRIPTIONAL REGULATOR RUTR"/>
    <property type="match status" value="1"/>
</dbReference>
<dbReference type="InterPro" id="IPR009057">
    <property type="entry name" value="Homeodomain-like_sf"/>
</dbReference>
<dbReference type="InterPro" id="IPR001647">
    <property type="entry name" value="HTH_TetR"/>
</dbReference>
<accession>I0V5C7</accession>
<dbReference type="Gene3D" id="1.10.357.10">
    <property type="entry name" value="Tetracycline Repressor, domain 2"/>
    <property type="match status" value="2"/>
</dbReference>
<dbReference type="PRINTS" id="PR00455">
    <property type="entry name" value="HTHTETR"/>
</dbReference>
<evidence type="ECO:0000256" key="2">
    <source>
        <dbReference type="ARBA" id="ARBA00023125"/>
    </source>
</evidence>
<organism evidence="6 7">
    <name type="scientific">Saccharomonospora xinjiangensis XJ-54</name>
    <dbReference type="NCBI Taxonomy" id="882086"/>
    <lineage>
        <taxon>Bacteria</taxon>
        <taxon>Bacillati</taxon>
        <taxon>Actinomycetota</taxon>
        <taxon>Actinomycetes</taxon>
        <taxon>Pseudonocardiales</taxon>
        <taxon>Pseudonocardiaceae</taxon>
        <taxon>Saccharomonospora</taxon>
    </lineage>
</organism>
<evidence type="ECO:0000259" key="5">
    <source>
        <dbReference type="PROSITE" id="PS50977"/>
    </source>
</evidence>
<dbReference type="InterPro" id="IPR050109">
    <property type="entry name" value="HTH-type_TetR-like_transc_reg"/>
</dbReference>
<feature type="DNA-binding region" description="H-T-H motif" evidence="4">
    <location>
        <begin position="239"/>
        <end position="258"/>
    </location>
</feature>
<protein>
    <submittedName>
        <fullName evidence="6">Transcriptional regulator</fullName>
    </submittedName>
</protein>
<dbReference type="OrthoDB" id="4456617at2"/>
<gene>
    <name evidence="6" type="ORF">SacxiDRAFT_3121</name>
</gene>
<dbReference type="FunFam" id="1.10.10.60:FF:000141">
    <property type="entry name" value="TetR family transcriptional regulator"/>
    <property type="match status" value="1"/>
</dbReference>
<keyword evidence="3" id="KW-0804">Transcription</keyword>
<dbReference type="PANTHER" id="PTHR30055:SF234">
    <property type="entry name" value="HTH-TYPE TRANSCRIPTIONAL REGULATOR BETI"/>
    <property type="match status" value="1"/>
</dbReference>